<evidence type="ECO:0000313" key="2">
    <source>
        <dbReference type="EMBL" id="EPR78057.1"/>
    </source>
</evidence>
<feature type="domain" description="N-acetyltransferase" evidence="1">
    <location>
        <begin position="8"/>
        <end position="148"/>
    </location>
</feature>
<dbReference type="EMBL" id="ATCN01001066">
    <property type="protein sequence ID" value="EPR78057.1"/>
    <property type="molecule type" value="Genomic_DNA"/>
</dbReference>
<dbReference type="SUPFAM" id="SSF55729">
    <property type="entry name" value="Acyl-CoA N-acyltransferases (Nat)"/>
    <property type="match status" value="1"/>
</dbReference>
<comment type="caution">
    <text evidence="2">The sequence shown here is derived from an EMBL/GenBank/DDBJ whole genome shotgun (WGS) entry which is preliminary data.</text>
</comment>
<evidence type="ECO:0000259" key="1">
    <source>
        <dbReference type="PROSITE" id="PS51186"/>
    </source>
</evidence>
<dbReference type="CDD" id="cd04301">
    <property type="entry name" value="NAT_SF"/>
    <property type="match status" value="1"/>
</dbReference>
<proteinExistence type="predicted"/>
<protein>
    <submittedName>
        <fullName evidence="2">Acetyltransferase GNAT family protein</fullName>
    </submittedName>
</protein>
<accession>S7W8J2</accession>
<reference evidence="3" key="1">
    <citation type="journal article" date="2013" name="PLoS Genet.">
        <title>The genome of Spraguea lophii and the basis of host-microsporidian interactions.</title>
        <authorList>
            <person name="Campbell S.E."/>
            <person name="Williams T.A."/>
            <person name="Yousuf A."/>
            <person name="Soanes D.M."/>
            <person name="Paszkiewicz K.H."/>
            <person name="Williams B.A.P."/>
        </authorList>
    </citation>
    <scope>NUCLEOTIDE SEQUENCE [LARGE SCALE GENOMIC DNA]</scope>
    <source>
        <strain evidence="3">42_110</strain>
    </source>
</reference>
<dbReference type="VEuPathDB" id="MicrosporidiaDB:SLOPH_2362"/>
<dbReference type="Proteomes" id="UP000014978">
    <property type="component" value="Unassembled WGS sequence"/>
</dbReference>
<dbReference type="Pfam" id="PF00583">
    <property type="entry name" value="Acetyltransf_1"/>
    <property type="match status" value="1"/>
</dbReference>
<dbReference type="GO" id="GO:0016747">
    <property type="term" value="F:acyltransferase activity, transferring groups other than amino-acyl groups"/>
    <property type="evidence" value="ECO:0007669"/>
    <property type="project" value="InterPro"/>
</dbReference>
<gene>
    <name evidence="2" type="ORF">SLOPH_2362</name>
</gene>
<dbReference type="InterPro" id="IPR000182">
    <property type="entry name" value="GNAT_dom"/>
</dbReference>
<evidence type="ECO:0000313" key="3">
    <source>
        <dbReference type="Proteomes" id="UP000014978"/>
    </source>
</evidence>
<dbReference type="Gene3D" id="3.40.630.30">
    <property type="match status" value="1"/>
</dbReference>
<organism evidence="2 3">
    <name type="scientific">Spraguea lophii (strain 42_110)</name>
    <name type="common">Microsporidian parasite</name>
    <dbReference type="NCBI Taxonomy" id="1358809"/>
    <lineage>
        <taxon>Eukaryota</taxon>
        <taxon>Fungi</taxon>
        <taxon>Fungi incertae sedis</taxon>
        <taxon>Microsporidia</taxon>
        <taxon>Spragueidae</taxon>
        <taxon>Spraguea</taxon>
    </lineage>
</organism>
<name>S7W8J2_SPRLO</name>
<keyword evidence="3" id="KW-1185">Reference proteome</keyword>
<dbReference type="InterPro" id="IPR016181">
    <property type="entry name" value="Acyl_CoA_acyltransferase"/>
</dbReference>
<dbReference type="PROSITE" id="PS51186">
    <property type="entry name" value="GNAT"/>
    <property type="match status" value="1"/>
</dbReference>
<keyword evidence="2" id="KW-0808">Transferase</keyword>
<dbReference type="InParanoid" id="S7W8J2"/>
<dbReference type="AlphaFoldDB" id="S7W8J2"/>
<sequence>MKKINDKIEVDEVHHNKSIIFSLVMKEISIIAYRETAFYNDDVKSFVFYYEKRPAGVGTYHINKGTAEILFVGVRKQLRSKGIGKAIVSYLEKIIKNNKEVIDIVKTVGIDKFKLISILIKQNYKMRYIDIFFQIGSSVCYEFVKKVK</sequence>
<dbReference type="HOGENOM" id="CLU_1759972_0_0_1"/>